<dbReference type="PANTHER" id="PTHR11161">
    <property type="entry name" value="O-ACYLTRANSFERASE"/>
    <property type="match status" value="1"/>
</dbReference>
<feature type="transmembrane region" description="Helical" evidence="1">
    <location>
        <begin position="54"/>
        <end position="75"/>
    </location>
</feature>
<dbReference type="AlphaFoldDB" id="A0A0L7LBN3"/>
<dbReference type="Proteomes" id="UP000037510">
    <property type="component" value="Unassembled WGS sequence"/>
</dbReference>
<keyword evidence="1" id="KW-0812">Transmembrane</keyword>
<evidence type="ECO:0000256" key="1">
    <source>
        <dbReference type="SAM" id="Phobius"/>
    </source>
</evidence>
<feature type="non-terminal residue" evidence="2">
    <location>
        <position position="147"/>
    </location>
</feature>
<name>A0A0L7LBN3_OPEBR</name>
<protein>
    <submittedName>
        <fullName evidence="2">Nose resistant to fluoxetine protein 6</fullName>
    </submittedName>
</protein>
<keyword evidence="1" id="KW-0472">Membrane</keyword>
<keyword evidence="1" id="KW-1133">Transmembrane helix</keyword>
<evidence type="ECO:0000313" key="2">
    <source>
        <dbReference type="EMBL" id="KOB72902.1"/>
    </source>
</evidence>
<dbReference type="InterPro" id="IPR052728">
    <property type="entry name" value="O2_lipid_transport_reg"/>
</dbReference>
<gene>
    <name evidence="2" type="ORF">OBRU01_03955</name>
</gene>
<comment type="caution">
    <text evidence="2">The sequence shown here is derived from an EMBL/GenBank/DDBJ whole genome shotgun (WGS) entry which is preliminary data.</text>
</comment>
<evidence type="ECO:0000313" key="3">
    <source>
        <dbReference type="Proteomes" id="UP000037510"/>
    </source>
</evidence>
<dbReference type="EMBL" id="JTDY01001778">
    <property type="protein sequence ID" value="KOB72902.1"/>
    <property type="molecule type" value="Genomic_DNA"/>
</dbReference>
<sequence length="147" mass="16278">MSVSFTLAMCIPKPCTTELALSSLFFNVSAIGFQYTDIFCRLSDDKPWSPADTVATVIFSVIGILTVLSTSYDLVHKFMLQNDPKLSHPLYTSFSVYTNGRRLMTFTTTPMTLHCLDGIRALAMAWVVVGHSFSTEVALANPIYSFT</sequence>
<organism evidence="2 3">
    <name type="scientific">Operophtera brumata</name>
    <name type="common">Winter moth</name>
    <name type="synonym">Phalaena brumata</name>
    <dbReference type="NCBI Taxonomy" id="104452"/>
    <lineage>
        <taxon>Eukaryota</taxon>
        <taxon>Metazoa</taxon>
        <taxon>Ecdysozoa</taxon>
        <taxon>Arthropoda</taxon>
        <taxon>Hexapoda</taxon>
        <taxon>Insecta</taxon>
        <taxon>Pterygota</taxon>
        <taxon>Neoptera</taxon>
        <taxon>Endopterygota</taxon>
        <taxon>Lepidoptera</taxon>
        <taxon>Glossata</taxon>
        <taxon>Ditrysia</taxon>
        <taxon>Geometroidea</taxon>
        <taxon>Geometridae</taxon>
        <taxon>Larentiinae</taxon>
        <taxon>Operophtera</taxon>
    </lineage>
</organism>
<reference evidence="2 3" key="1">
    <citation type="journal article" date="2015" name="Genome Biol. Evol.">
        <title>The genome of winter moth (Operophtera brumata) provides a genomic perspective on sexual dimorphism and phenology.</title>
        <authorList>
            <person name="Derks M.F."/>
            <person name="Smit S."/>
            <person name="Salis L."/>
            <person name="Schijlen E."/>
            <person name="Bossers A."/>
            <person name="Mateman C."/>
            <person name="Pijl A.S."/>
            <person name="de Ridder D."/>
            <person name="Groenen M.A."/>
            <person name="Visser M.E."/>
            <person name="Megens H.J."/>
        </authorList>
    </citation>
    <scope>NUCLEOTIDE SEQUENCE [LARGE SCALE GENOMIC DNA]</scope>
    <source>
        <strain evidence="2">WM2013NL</strain>
        <tissue evidence="2">Head and thorax</tissue>
    </source>
</reference>
<accession>A0A0L7LBN3</accession>
<proteinExistence type="predicted"/>
<keyword evidence="3" id="KW-1185">Reference proteome</keyword>
<dbReference type="PANTHER" id="PTHR11161:SF72">
    <property type="entry name" value="FI21449P1"/>
    <property type="match status" value="1"/>
</dbReference>